<dbReference type="Proteomes" id="UP000001227">
    <property type="component" value="Chromosome"/>
</dbReference>
<keyword evidence="3" id="KW-1185">Reference proteome</keyword>
<reference evidence="2 3" key="1">
    <citation type="journal article" date="2010" name="J. Bacteriol.">
        <title>The genome of the amoeba symbiont 'Candidatus Amoebophilus asiaticus' reveals common mechanisms for host cell interaction among amoeba-associated bacteria.</title>
        <authorList>
            <person name="Schmitz-Esser S."/>
            <person name="Tischler P."/>
            <person name="Arnold R."/>
            <person name="Montanaro J."/>
            <person name="Wagner M."/>
            <person name="Rattei T."/>
            <person name="Horn M."/>
        </authorList>
    </citation>
    <scope>NUCLEOTIDE SEQUENCE [LARGE SCALE GENOMIC DNA]</scope>
    <source>
        <strain evidence="2 3">5a2</strain>
    </source>
</reference>
<evidence type="ECO:0000313" key="3">
    <source>
        <dbReference type="Proteomes" id="UP000001227"/>
    </source>
</evidence>
<sequence length="255" mass="28881">MSVVSKSITSIAEIHPFIVQGAIEKSQLLVVFDMDLTLTMPPLPALLYLAKPEYRTKVQRILSPLTDTDRAKVLTLGLQISEHQLIEEITPSIIESIQALQVKSIVLTASLSGQFNNNAPLELQRFQKLKELGIVLQNISLQEKVILTDLPFCDQNYPTYYNGILCVRGEPKTNIKGPTLVSFLHHIHFYPKQIIMVDDKREHLSYVQQSLAALEPTIEFIGFEYTGAYKRIPPVINEESFLSYWEGLIKQVLDS</sequence>
<name>B3ES97_AMOA5</name>
<accession>B3ES97</accession>
<dbReference type="OrthoDB" id="21368at2"/>
<dbReference type="InterPro" id="IPR022565">
    <property type="entry name" value="DUF2608"/>
</dbReference>
<gene>
    <name evidence="2" type="ordered locus">Aasi_0712</name>
</gene>
<dbReference type="KEGG" id="aas:Aasi_0712"/>
<dbReference type="STRING" id="452471.Aasi_0712"/>
<evidence type="ECO:0000313" key="2">
    <source>
        <dbReference type="EMBL" id="ACE06099.1"/>
    </source>
</evidence>
<dbReference type="Pfam" id="PF11019">
    <property type="entry name" value="DUF2608"/>
    <property type="match status" value="1"/>
</dbReference>
<dbReference type="EMBL" id="CP001102">
    <property type="protein sequence ID" value="ACE06099.1"/>
    <property type="molecule type" value="Genomic_DNA"/>
</dbReference>
<protein>
    <submittedName>
        <fullName evidence="2">Uncharacterized protein</fullName>
    </submittedName>
</protein>
<keyword evidence="1" id="KW-0732">Signal</keyword>
<organism evidence="2 3">
    <name type="scientific">Amoebophilus asiaticus (strain 5a2)</name>
    <dbReference type="NCBI Taxonomy" id="452471"/>
    <lineage>
        <taxon>Bacteria</taxon>
        <taxon>Pseudomonadati</taxon>
        <taxon>Bacteroidota</taxon>
        <taxon>Cytophagia</taxon>
        <taxon>Cytophagales</taxon>
        <taxon>Amoebophilaceae</taxon>
        <taxon>Candidatus Amoebophilus</taxon>
    </lineage>
</organism>
<dbReference type="HOGENOM" id="CLU_1088358_0_0_10"/>
<evidence type="ECO:0000256" key="1">
    <source>
        <dbReference type="ARBA" id="ARBA00022729"/>
    </source>
</evidence>
<proteinExistence type="predicted"/>
<dbReference type="AlphaFoldDB" id="B3ES97"/>